<keyword evidence="14" id="KW-1185">Reference proteome</keyword>
<dbReference type="GO" id="GO:0000160">
    <property type="term" value="P:phosphorelay signal transduction system"/>
    <property type="evidence" value="ECO:0007669"/>
    <property type="project" value="UniProtKB-KW"/>
</dbReference>
<proteinExistence type="predicted"/>
<feature type="region of interest" description="Disordered" evidence="10">
    <location>
        <begin position="159"/>
        <end position="180"/>
    </location>
</feature>
<dbReference type="FunFam" id="1.10.10.60:FF:000007">
    <property type="entry name" value="Two-component response regulator"/>
    <property type="match status" value="1"/>
</dbReference>
<evidence type="ECO:0000256" key="4">
    <source>
        <dbReference type="ARBA" id="ARBA00023015"/>
    </source>
</evidence>
<dbReference type="STRING" id="4537.A0A0E0LE03"/>
<keyword evidence="2 9" id="KW-0597">Phosphoprotein</keyword>
<feature type="region of interest" description="Disordered" evidence="10">
    <location>
        <begin position="395"/>
        <end position="414"/>
    </location>
</feature>
<dbReference type="GO" id="GO:0005634">
    <property type="term" value="C:nucleus"/>
    <property type="evidence" value="ECO:0007669"/>
    <property type="project" value="UniProtKB-SubCell"/>
</dbReference>
<feature type="region of interest" description="Disordered" evidence="10">
    <location>
        <begin position="325"/>
        <end position="351"/>
    </location>
</feature>
<evidence type="ECO:0000256" key="10">
    <source>
        <dbReference type="SAM" id="MobiDB-lite"/>
    </source>
</evidence>
<dbReference type="HOGENOM" id="CLU_024359_0_2_1"/>
<dbReference type="InterPro" id="IPR006447">
    <property type="entry name" value="Myb_dom_plants"/>
</dbReference>
<evidence type="ECO:0000259" key="12">
    <source>
        <dbReference type="PROSITE" id="PS51294"/>
    </source>
</evidence>
<dbReference type="Pfam" id="PF00072">
    <property type="entry name" value="Response_reg"/>
    <property type="match status" value="1"/>
</dbReference>
<dbReference type="PANTHER" id="PTHR43874">
    <property type="entry name" value="TWO-COMPONENT RESPONSE REGULATOR"/>
    <property type="match status" value="1"/>
</dbReference>
<keyword evidence="5" id="KW-0238">DNA-binding</keyword>
<name>A0A0E0LE03_ORYPU</name>
<keyword evidence="6" id="KW-0010">Activator</keyword>
<dbReference type="SMART" id="SM00448">
    <property type="entry name" value="REC"/>
    <property type="match status" value="1"/>
</dbReference>
<protein>
    <recommendedName>
        <fullName evidence="15">Two-component response regulator</fullName>
    </recommendedName>
</protein>
<evidence type="ECO:0000256" key="3">
    <source>
        <dbReference type="ARBA" id="ARBA00023012"/>
    </source>
</evidence>
<keyword evidence="3" id="KW-0902">Two-component regulatory system</keyword>
<dbReference type="AlphaFoldDB" id="A0A0E0LE03"/>
<keyword evidence="4" id="KW-0805">Transcription regulation</keyword>
<dbReference type="Gene3D" id="3.40.50.2300">
    <property type="match status" value="1"/>
</dbReference>
<feature type="compositionally biased region" description="Basic residues" evidence="10">
    <location>
        <begin position="159"/>
        <end position="168"/>
    </location>
</feature>
<dbReference type="Gene3D" id="1.10.10.60">
    <property type="entry name" value="Homeodomain-like"/>
    <property type="match status" value="1"/>
</dbReference>
<evidence type="ECO:0000256" key="9">
    <source>
        <dbReference type="PROSITE-ProRule" id="PRU00169"/>
    </source>
</evidence>
<dbReference type="NCBIfam" id="TIGR01557">
    <property type="entry name" value="myb_SHAQKYF"/>
    <property type="match status" value="1"/>
</dbReference>
<sequence length="734" mass="80590">MALTQAAEVAGKFPEGLRVLAVDDSPVCLMLLKALLRRCKYQPTMTRDAAMALRMLRERPEDFDLVISDVHMLDMDGFKLLELIGLEMDLPVIMQSANGELETMMKGVTHGACDYLVKPVSLKDIQNIWQHVWRKRKPDIRNHNGGDNDGADQVCATRTKRKYSRKKRSDGYNYGENKENMDSTQKKQRVVWTAELHRDFVIAVNELGVDNAVPRKILRMMKVEYMTRENIASHLQKYRLYLKRISTQTGMDPDQFPEKWKYMNELDALKNYHENGRYRLSPAIASSNSSNPFARMNSASALATHGLLPTQSVQLKNSQRNMAMGTVGHGGSPRNNPVFQPLQNSSNARKCFPSGSSGSSFANISNGLVLDTDDSGSSYADMFCKSLWETSNGSPSCHSGNSSANKSDNGVSAPANQFPVQSNCGFSVPANQFPVQSNCGFSAPANQFPVQSNCGFSASAANQYQVQSNGGFLAPSNQFQLQSNGGFSLPANQFPVQYPEVNNQPLGIQMNPSSANHFSTIDNAYQFPDLADCSKYWQTTVPTMFPDLGHEDGTSFGPSQANIANINQLSSFAVSSGQAPMFGDELHGQMSPIMSTISVSDFNEQMGSFNIGNHISSTEMMHDNNFTLGSDSNISSTIPSDSSFDSTFPNFQLDSSPMLNGGDADDILLPVLTDTVDQQDLFDQLDENNGFITGTYGSEGTGTLELDDIVAELFNHDFMEGDGAVVDGDQEFIP</sequence>
<evidence type="ECO:0000256" key="1">
    <source>
        <dbReference type="ARBA" id="ARBA00004123"/>
    </source>
</evidence>
<feature type="compositionally biased region" description="Polar residues" evidence="10">
    <location>
        <begin position="333"/>
        <end position="348"/>
    </location>
</feature>
<evidence type="ECO:0000256" key="2">
    <source>
        <dbReference type="ARBA" id="ARBA00022553"/>
    </source>
</evidence>
<evidence type="ECO:0000256" key="7">
    <source>
        <dbReference type="ARBA" id="ARBA00023163"/>
    </source>
</evidence>
<dbReference type="Proteomes" id="UP000026962">
    <property type="component" value="Chromosome 6"/>
</dbReference>
<dbReference type="InterPro" id="IPR017930">
    <property type="entry name" value="Myb_dom"/>
</dbReference>
<evidence type="ECO:0000256" key="5">
    <source>
        <dbReference type="ARBA" id="ARBA00023125"/>
    </source>
</evidence>
<evidence type="ECO:0008006" key="15">
    <source>
        <dbReference type="Google" id="ProtNLM"/>
    </source>
</evidence>
<dbReference type="CDD" id="cd17584">
    <property type="entry name" value="REC_typeB_ARR-like"/>
    <property type="match status" value="1"/>
</dbReference>
<dbReference type="InterPro" id="IPR011006">
    <property type="entry name" value="CheY-like_superfamily"/>
</dbReference>
<dbReference type="EnsemblPlants" id="OPUNC06G20510.1">
    <property type="protein sequence ID" value="OPUNC06G20510.1"/>
    <property type="gene ID" value="OPUNC06G20510"/>
</dbReference>
<reference evidence="13" key="1">
    <citation type="submission" date="2015-04" db="UniProtKB">
        <authorList>
            <consortium name="EnsemblPlants"/>
        </authorList>
    </citation>
    <scope>IDENTIFICATION</scope>
</reference>
<dbReference type="PROSITE" id="PS50110">
    <property type="entry name" value="RESPONSE_REGULATORY"/>
    <property type="match status" value="1"/>
</dbReference>
<dbReference type="GO" id="GO:0003677">
    <property type="term" value="F:DNA binding"/>
    <property type="evidence" value="ECO:0007669"/>
    <property type="project" value="UniProtKB-KW"/>
</dbReference>
<accession>A0A0E0LE03</accession>
<feature type="domain" description="Response regulatory" evidence="11">
    <location>
        <begin position="18"/>
        <end position="133"/>
    </location>
</feature>
<dbReference type="Gramene" id="OPUNC06G20510.1">
    <property type="protein sequence ID" value="OPUNC06G20510.1"/>
    <property type="gene ID" value="OPUNC06G20510"/>
</dbReference>
<dbReference type="PROSITE" id="PS51294">
    <property type="entry name" value="HTH_MYB"/>
    <property type="match status" value="1"/>
</dbReference>
<comment type="subcellular location">
    <subcellularLocation>
        <location evidence="1">Nucleus</location>
    </subcellularLocation>
</comment>
<evidence type="ECO:0000313" key="14">
    <source>
        <dbReference type="Proteomes" id="UP000026962"/>
    </source>
</evidence>
<organism evidence="13">
    <name type="scientific">Oryza punctata</name>
    <name type="common">Red rice</name>
    <dbReference type="NCBI Taxonomy" id="4537"/>
    <lineage>
        <taxon>Eukaryota</taxon>
        <taxon>Viridiplantae</taxon>
        <taxon>Streptophyta</taxon>
        <taxon>Embryophyta</taxon>
        <taxon>Tracheophyta</taxon>
        <taxon>Spermatophyta</taxon>
        <taxon>Magnoliopsida</taxon>
        <taxon>Liliopsida</taxon>
        <taxon>Poales</taxon>
        <taxon>Poaceae</taxon>
        <taxon>BOP clade</taxon>
        <taxon>Oryzoideae</taxon>
        <taxon>Oryzeae</taxon>
        <taxon>Oryzinae</taxon>
        <taxon>Oryza</taxon>
    </lineage>
</organism>
<evidence type="ECO:0000259" key="11">
    <source>
        <dbReference type="PROSITE" id="PS50110"/>
    </source>
</evidence>
<evidence type="ECO:0000313" key="13">
    <source>
        <dbReference type="EnsemblPlants" id="OPUNC06G20510.1"/>
    </source>
</evidence>
<dbReference type="InterPro" id="IPR009057">
    <property type="entry name" value="Homeodomain-like_sf"/>
</dbReference>
<dbReference type="InterPro" id="IPR045279">
    <property type="entry name" value="ARR-like"/>
</dbReference>
<dbReference type="GO" id="GO:0009736">
    <property type="term" value="P:cytokinin-activated signaling pathway"/>
    <property type="evidence" value="ECO:0007669"/>
    <property type="project" value="InterPro"/>
</dbReference>
<keyword evidence="8" id="KW-0539">Nucleus</keyword>
<dbReference type="eggNOG" id="KOG1601">
    <property type="taxonomic scope" value="Eukaryota"/>
</dbReference>
<keyword evidence="7" id="KW-0804">Transcription</keyword>
<reference evidence="13" key="2">
    <citation type="submission" date="2018-05" db="EMBL/GenBank/DDBJ databases">
        <title>OpunRS2 (Oryza punctata Reference Sequence Version 2).</title>
        <authorList>
            <person name="Zhang J."/>
            <person name="Kudrna D."/>
            <person name="Lee S."/>
            <person name="Talag J."/>
            <person name="Welchert J."/>
            <person name="Wing R.A."/>
        </authorList>
    </citation>
    <scope>NUCLEOTIDE SEQUENCE [LARGE SCALE GENOMIC DNA]</scope>
</reference>
<dbReference type="PANTHER" id="PTHR43874:SF7">
    <property type="entry name" value="TWO-COMPONENT RESPONSE REGULATOR ARR10"/>
    <property type="match status" value="1"/>
</dbReference>
<feature type="modified residue" description="4-aspartylphosphate" evidence="9">
    <location>
        <position position="69"/>
    </location>
</feature>
<evidence type="ECO:0000256" key="6">
    <source>
        <dbReference type="ARBA" id="ARBA00023159"/>
    </source>
</evidence>
<dbReference type="SUPFAM" id="SSF52172">
    <property type="entry name" value="CheY-like"/>
    <property type="match status" value="1"/>
</dbReference>
<dbReference type="SUPFAM" id="SSF46689">
    <property type="entry name" value="Homeodomain-like"/>
    <property type="match status" value="1"/>
</dbReference>
<feature type="domain" description="HTH myb-type" evidence="12">
    <location>
        <begin position="184"/>
        <end position="243"/>
    </location>
</feature>
<dbReference type="InterPro" id="IPR001789">
    <property type="entry name" value="Sig_transdc_resp-reg_receiver"/>
</dbReference>
<evidence type="ECO:0000256" key="8">
    <source>
        <dbReference type="ARBA" id="ARBA00023242"/>
    </source>
</evidence>